<evidence type="ECO:0008006" key="4">
    <source>
        <dbReference type="Google" id="ProtNLM"/>
    </source>
</evidence>
<protein>
    <recommendedName>
        <fullName evidence="4">DoxX family protein</fullName>
    </recommendedName>
</protein>
<dbReference type="EMBL" id="FPLD01000100">
    <property type="protein sequence ID" value="SGZ10108.1"/>
    <property type="molecule type" value="Genomic_DNA"/>
</dbReference>
<evidence type="ECO:0000313" key="2">
    <source>
        <dbReference type="EMBL" id="SGZ10108.1"/>
    </source>
</evidence>
<feature type="transmembrane region" description="Helical" evidence="1">
    <location>
        <begin position="40"/>
        <end position="57"/>
    </location>
</feature>
<sequence length="121" mass="13543">MNKYACWGLGLTFIFFFIGHIVKTEGMVEMLPPCVPFKVTLIYFTGALELLVGIALFKSKFQIMAAKLGIFIFVIFFPANIYAALNSVGLGGHQWGSVYLLIRAPLQIILIAWAYFLCVKI</sequence>
<feature type="transmembrane region" description="Helical" evidence="1">
    <location>
        <begin position="64"/>
        <end position="85"/>
    </location>
</feature>
<accession>A0A1L0A8M1</accession>
<dbReference type="PANTHER" id="PTHR36974">
    <property type="entry name" value="MEMBRANE PROTEIN-RELATED"/>
    <property type="match status" value="1"/>
</dbReference>
<evidence type="ECO:0000313" key="3">
    <source>
        <dbReference type="Proteomes" id="UP000183794"/>
    </source>
</evidence>
<keyword evidence="1" id="KW-0472">Membrane</keyword>
<reference evidence="2 3" key="1">
    <citation type="submission" date="2016-11" db="EMBL/GenBank/DDBJ databases">
        <authorList>
            <person name="Jaros S."/>
            <person name="Januszkiewicz K."/>
            <person name="Wedrychowicz H."/>
        </authorList>
    </citation>
    <scope>NUCLEOTIDE SEQUENCE [LARGE SCALE GENOMIC DNA]</scope>
    <source>
        <strain evidence="2">NVI 5450</strain>
    </source>
</reference>
<gene>
    <name evidence="2" type="ORF">NVI5450_3537</name>
</gene>
<keyword evidence="1" id="KW-0812">Transmembrane</keyword>
<dbReference type="AlphaFoldDB" id="A0A1L0A8M1"/>
<dbReference type="PANTHER" id="PTHR36974:SF1">
    <property type="entry name" value="DOXX FAMILY MEMBRANE PROTEIN"/>
    <property type="match status" value="1"/>
</dbReference>
<proteinExistence type="predicted"/>
<name>A0A1L0A8M1_9GAMM</name>
<evidence type="ECO:0000256" key="1">
    <source>
        <dbReference type="SAM" id="Phobius"/>
    </source>
</evidence>
<feature type="transmembrane region" description="Helical" evidence="1">
    <location>
        <begin position="97"/>
        <end position="118"/>
    </location>
</feature>
<organism evidence="2 3">
    <name type="scientific">Moritella viscosa</name>
    <dbReference type="NCBI Taxonomy" id="80854"/>
    <lineage>
        <taxon>Bacteria</taxon>
        <taxon>Pseudomonadati</taxon>
        <taxon>Pseudomonadota</taxon>
        <taxon>Gammaproteobacteria</taxon>
        <taxon>Alteromonadales</taxon>
        <taxon>Moritellaceae</taxon>
        <taxon>Moritella</taxon>
    </lineage>
</organism>
<dbReference type="Proteomes" id="UP000183794">
    <property type="component" value="Unassembled WGS sequence"/>
</dbReference>
<keyword evidence="1" id="KW-1133">Transmembrane helix</keyword>